<dbReference type="Proteomes" id="UP000274358">
    <property type="component" value="Unassembled WGS sequence"/>
</dbReference>
<reference evidence="1 2" key="1">
    <citation type="submission" date="2018-12" db="EMBL/GenBank/DDBJ databases">
        <title>Dyella dinghuensis sp. nov. DHOA06 and Dyella choica sp. nov. 4M-K27, isolated from forest soil.</title>
        <authorList>
            <person name="Qiu L.-H."/>
            <person name="Gao Z.-H."/>
        </authorList>
    </citation>
    <scope>NUCLEOTIDE SEQUENCE [LARGE SCALE GENOMIC DNA]</scope>
    <source>
        <strain evidence="1 2">4M-K27</strain>
    </source>
</reference>
<dbReference type="RefSeq" id="WP_126683451.1">
    <property type="nucleotide sequence ID" value="NZ_RYYV01000002.1"/>
</dbReference>
<keyword evidence="2" id="KW-1185">Reference proteome</keyword>
<evidence type="ECO:0008006" key="3">
    <source>
        <dbReference type="Google" id="ProtNLM"/>
    </source>
</evidence>
<gene>
    <name evidence="1" type="ORF">EKH80_04135</name>
</gene>
<evidence type="ECO:0000313" key="2">
    <source>
        <dbReference type="Proteomes" id="UP000274358"/>
    </source>
</evidence>
<protein>
    <recommendedName>
        <fullName evidence="3">DUF2384 domain-containing protein</fullName>
    </recommendedName>
</protein>
<dbReference type="EMBL" id="RYYV01000002">
    <property type="protein sequence ID" value="RUL78994.1"/>
    <property type="molecule type" value="Genomic_DNA"/>
</dbReference>
<accession>A0A3S0PKW2</accession>
<dbReference type="OrthoDB" id="5959778at2"/>
<organism evidence="1 2">
    <name type="scientific">Dyella choica</name>
    <dbReference type="NCBI Taxonomy" id="1927959"/>
    <lineage>
        <taxon>Bacteria</taxon>
        <taxon>Pseudomonadati</taxon>
        <taxon>Pseudomonadota</taxon>
        <taxon>Gammaproteobacteria</taxon>
        <taxon>Lysobacterales</taxon>
        <taxon>Rhodanobacteraceae</taxon>
        <taxon>Dyella</taxon>
    </lineage>
</organism>
<sequence>MTFRTDELVKHIGFFLQKQVAHSLAGGRLEPFRASMVGESAVLRVAAEIEPRPDELMNWYRQVRICQLGNLTAEMLVSMGRTAEVLEFLRSISEREQG</sequence>
<evidence type="ECO:0000313" key="1">
    <source>
        <dbReference type="EMBL" id="RUL78994.1"/>
    </source>
</evidence>
<comment type="caution">
    <text evidence="1">The sequence shown here is derived from an EMBL/GenBank/DDBJ whole genome shotgun (WGS) entry which is preliminary data.</text>
</comment>
<name>A0A3S0PKW2_9GAMM</name>
<proteinExistence type="predicted"/>
<dbReference type="AlphaFoldDB" id="A0A3S0PKW2"/>